<evidence type="ECO:0000259" key="6">
    <source>
        <dbReference type="Pfam" id="PF04542"/>
    </source>
</evidence>
<evidence type="ECO:0000313" key="8">
    <source>
        <dbReference type="EMBL" id="QHW32003.1"/>
    </source>
</evidence>
<dbReference type="GO" id="GO:0006352">
    <property type="term" value="P:DNA-templated transcription initiation"/>
    <property type="evidence" value="ECO:0007669"/>
    <property type="project" value="InterPro"/>
</dbReference>
<dbReference type="GO" id="GO:0016987">
    <property type="term" value="F:sigma factor activity"/>
    <property type="evidence" value="ECO:0007669"/>
    <property type="project" value="UniProtKB-KW"/>
</dbReference>
<dbReference type="Pfam" id="PF04542">
    <property type="entry name" value="Sigma70_r2"/>
    <property type="match status" value="1"/>
</dbReference>
<dbReference type="InterPro" id="IPR036388">
    <property type="entry name" value="WH-like_DNA-bd_sf"/>
</dbReference>
<proteinExistence type="inferred from homology"/>
<protein>
    <submittedName>
        <fullName evidence="8">RNA polymerase sigma factor</fullName>
    </submittedName>
</protein>
<evidence type="ECO:0000259" key="7">
    <source>
        <dbReference type="Pfam" id="PF08281"/>
    </source>
</evidence>
<dbReference type="NCBIfam" id="TIGR02937">
    <property type="entry name" value="sigma70-ECF"/>
    <property type="match status" value="1"/>
</dbReference>
<evidence type="ECO:0000256" key="4">
    <source>
        <dbReference type="ARBA" id="ARBA00023163"/>
    </source>
</evidence>
<feature type="domain" description="RNA polymerase sigma factor 70 region 4 type 2" evidence="7">
    <location>
        <begin position="126"/>
        <end position="178"/>
    </location>
</feature>
<reference evidence="8 9" key="1">
    <citation type="submission" date="2020-02" db="EMBL/GenBank/DDBJ databases">
        <title>Paenibacillus sp. nov., isolated from rhizosphere soil of tomato.</title>
        <authorList>
            <person name="Weon H.-Y."/>
            <person name="Lee S.A."/>
        </authorList>
    </citation>
    <scope>NUCLEOTIDE SEQUENCE [LARGE SCALE GENOMIC DNA]</scope>
    <source>
        <strain evidence="8 9">14171R-81</strain>
    </source>
</reference>
<dbReference type="AlphaFoldDB" id="A0A6C0P2C5"/>
<dbReference type="Gene3D" id="1.10.1740.10">
    <property type="match status" value="1"/>
</dbReference>
<accession>A0A6C0P2C5</accession>
<dbReference type="InterPro" id="IPR013249">
    <property type="entry name" value="RNA_pol_sigma70_r4_t2"/>
</dbReference>
<keyword evidence="4" id="KW-0804">Transcription</keyword>
<dbReference type="KEGG" id="prz:GZH47_15085"/>
<evidence type="ECO:0000256" key="2">
    <source>
        <dbReference type="ARBA" id="ARBA00023015"/>
    </source>
</evidence>
<dbReference type="Gene3D" id="1.10.10.10">
    <property type="entry name" value="Winged helix-like DNA-binding domain superfamily/Winged helix DNA-binding domain"/>
    <property type="match status" value="1"/>
</dbReference>
<keyword evidence="9" id="KW-1185">Reference proteome</keyword>
<dbReference type="SUPFAM" id="SSF88946">
    <property type="entry name" value="Sigma2 domain of RNA polymerase sigma factors"/>
    <property type="match status" value="1"/>
</dbReference>
<gene>
    <name evidence="8" type="ORF">GZH47_15085</name>
</gene>
<dbReference type="RefSeq" id="WP_162640807.1">
    <property type="nucleotide sequence ID" value="NZ_CP048286.1"/>
</dbReference>
<keyword evidence="3" id="KW-0731">Sigma factor</keyword>
<dbReference type="Pfam" id="PF08281">
    <property type="entry name" value="Sigma70_r4_2"/>
    <property type="match status" value="1"/>
</dbReference>
<dbReference type="CDD" id="cd06171">
    <property type="entry name" value="Sigma70_r4"/>
    <property type="match status" value="1"/>
</dbReference>
<evidence type="ECO:0000256" key="5">
    <source>
        <dbReference type="SAM" id="MobiDB-lite"/>
    </source>
</evidence>
<evidence type="ECO:0000256" key="1">
    <source>
        <dbReference type="ARBA" id="ARBA00010641"/>
    </source>
</evidence>
<comment type="similarity">
    <text evidence="1">Belongs to the sigma-70 factor family. ECF subfamily.</text>
</comment>
<dbReference type="PANTHER" id="PTHR43133">
    <property type="entry name" value="RNA POLYMERASE ECF-TYPE SIGMA FACTO"/>
    <property type="match status" value="1"/>
</dbReference>
<dbReference type="PANTHER" id="PTHR43133:SF62">
    <property type="entry name" value="RNA POLYMERASE SIGMA FACTOR SIGZ"/>
    <property type="match status" value="1"/>
</dbReference>
<dbReference type="Proteomes" id="UP000479114">
    <property type="component" value="Chromosome"/>
</dbReference>
<dbReference type="InterPro" id="IPR013325">
    <property type="entry name" value="RNA_pol_sigma_r2"/>
</dbReference>
<dbReference type="InterPro" id="IPR013324">
    <property type="entry name" value="RNA_pol_sigma_r3/r4-like"/>
</dbReference>
<dbReference type="InterPro" id="IPR039425">
    <property type="entry name" value="RNA_pol_sigma-70-like"/>
</dbReference>
<evidence type="ECO:0000313" key="9">
    <source>
        <dbReference type="Proteomes" id="UP000479114"/>
    </source>
</evidence>
<dbReference type="InterPro" id="IPR007627">
    <property type="entry name" value="RNA_pol_sigma70_r2"/>
</dbReference>
<dbReference type="SUPFAM" id="SSF88659">
    <property type="entry name" value="Sigma3 and sigma4 domains of RNA polymerase sigma factors"/>
    <property type="match status" value="1"/>
</dbReference>
<dbReference type="EMBL" id="CP048286">
    <property type="protein sequence ID" value="QHW32003.1"/>
    <property type="molecule type" value="Genomic_DNA"/>
</dbReference>
<name>A0A6C0P2C5_9BACL</name>
<evidence type="ECO:0000256" key="3">
    <source>
        <dbReference type="ARBA" id="ARBA00023082"/>
    </source>
</evidence>
<dbReference type="GO" id="GO:0003677">
    <property type="term" value="F:DNA binding"/>
    <property type="evidence" value="ECO:0007669"/>
    <property type="project" value="InterPro"/>
</dbReference>
<sequence length="194" mass="22222">MSDNQTDLELLTGILNRDPEALKLIYERYERSIYTFSYRIVKDAMLAEEIVQELFMRIWHAAERYDPAQGQLASWMFTVTRNIAIDALRRRQTRTSQQVTEAEKLNRKPDPESDTESLAAANIVGEQVRSAIKQLSGEQQEVMELIYFNGYTQQEVSAKCDIPLGTVKSRVRLAMKALRTQLEDIGKEGLSYGP</sequence>
<organism evidence="8 9">
    <name type="scientific">Paenibacillus rhizovicinus</name>
    <dbReference type="NCBI Taxonomy" id="2704463"/>
    <lineage>
        <taxon>Bacteria</taxon>
        <taxon>Bacillati</taxon>
        <taxon>Bacillota</taxon>
        <taxon>Bacilli</taxon>
        <taxon>Bacillales</taxon>
        <taxon>Paenibacillaceae</taxon>
        <taxon>Paenibacillus</taxon>
    </lineage>
</organism>
<dbReference type="InterPro" id="IPR014284">
    <property type="entry name" value="RNA_pol_sigma-70_dom"/>
</dbReference>
<feature type="region of interest" description="Disordered" evidence="5">
    <location>
        <begin position="94"/>
        <end position="116"/>
    </location>
</feature>
<feature type="domain" description="RNA polymerase sigma-70 region 2" evidence="6">
    <location>
        <begin position="25"/>
        <end position="92"/>
    </location>
</feature>
<feature type="compositionally biased region" description="Basic and acidic residues" evidence="5">
    <location>
        <begin position="101"/>
        <end position="111"/>
    </location>
</feature>
<keyword evidence="2" id="KW-0805">Transcription regulation</keyword>